<protein>
    <submittedName>
        <fullName evidence="2">Predicted metal-dependent hydrolase, TIM-barrel fold</fullName>
    </submittedName>
</protein>
<dbReference type="Pfam" id="PF04909">
    <property type="entry name" value="Amidohydro_2"/>
    <property type="match status" value="1"/>
</dbReference>
<dbReference type="AlphaFoldDB" id="A0A1I7EQK1"/>
<sequence>MSAPVSVAQSHSCRVDTHAHVFERGLPLTDSRRYAPGYDATLDTYLQLLNTHDIGRAVLVQPSFLGTDNRYLLQALSRDTHRLRGVAVVAPDASEETLADLHGRGVTGIRLNLIEQALPDLGAKSWTPLLERLARLGWHVELHRNAQDLAPMLDRLLEAGVPVVVDHFGRPDPEKGIHDPGFKRLLGYGATGRVWVKVSGAYRCAVPGSGFVREATSLLVEHFGAERLMWGSDWPHTQYEQVMNYGQSLSTLLELGLDAAVVDTILCTTPALFYGFEQRTNQAVAKYSQYEGENLAGQPHDDDVRRCDART</sequence>
<dbReference type="OrthoDB" id="9787654at2"/>
<name>A0A1I7EQK1_9BURK</name>
<evidence type="ECO:0000259" key="1">
    <source>
        <dbReference type="Pfam" id="PF04909"/>
    </source>
</evidence>
<dbReference type="SUPFAM" id="SSF51556">
    <property type="entry name" value="Metallo-dependent hydrolases"/>
    <property type="match status" value="1"/>
</dbReference>
<keyword evidence="2" id="KW-0378">Hydrolase</keyword>
<organism evidence="2 3">
    <name type="scientific">Paraburkholderia aspalathi</name>
    <dbReference type="NCBI Taxonomy" id="1324617"/>
    <lineage>
        <taxon>Bacteria</taxon>
        <taxon>Pseudomonadati</taxon>
        <taxon>Pseudomonadota</taxon>
        <taxon>Betaproteobacteria</taxon>
        <taxon>Burkholderiales</taxon>
        <taxon>Burkholderiaceae</taxon>
        <taxon>Paraburkholderia</taxon>
    </lineage>
</organism>
<dbReference type="GO" id="GO:0016787">
    <property type="term" value="F:hydrolase activity"/>
    <property type="evidence" value="ECO:0007669"/>
    <property type="project" value="UniProtKB-KW"/>
</dbReference>
<dbReference type="InterPro" id="IPR052358">
    <property type="entry name" value="Aro_Compnd_Degr_Hydrolases"/>
</dbReference>
<gene>
    <name evidence="2" type="ORF">SAMN05192563_104911</name>
</gene>
<dbReference type="RefSeq" id="WP_093646678.1">
    <property type="nucleotide sequence ID" value="NZ_FPBH01000049.1"/>
</dbReference>
<evidence type="ECO:0000313" key="3">
    <source>
        <dbReference type="Proteomes" id="UP000198844"/>
    </source>
</evidence>
<dbReference type="Proteomes" id="UP000198844">
    <property type="component" value="Unassembled WGS sequence"/>
</dbReference>
<dbReference type="PANTHER" id="PTHR35563:SF2">
    <property type="entry name" value="BARREL METAL-DEPENDENT HYDROLASE, PUTATIVE (AFU_ORTHOLOGUE AFUA_1G16240)-RELATED"/>
    <property type="match status" value="1"/>
</dbReference>
<feature type="domain" description="Amidohydrolase-related" evidence="1">
    <location>
        <begin position="15"/>
        <end position="276"/>
    </location>
</feature>
<accession>A0A1I7EQK1</accession>
<reference evidence="2 3" key="1">
    <citation type="submission" date="2016-10" db="EMBL/GenBank/DDBJ databases">
        <authorList>
            <person name="de Groot N.N."/>
        </authorList>
    </citation>
    <scope>NUCLEOTIDE SEQUENCE [LARGE SCALE GENOMIC DNA]</scope>
    <source>
        <strain evidence="2 3">LMG 27731</strain>
    </source>
</reference>
<proteinExistence type="predicted"/>
<dbReference type="EMBL" id="FPBH01000049">
    <property type="protein sequence ID" value="SFU26194.1"/>
    <property type="molecule type" value="Genomic_DNA"/>
</dbReference>
<dbReference type="PANTHER" id="PTHR35563">
    <property type="entry name" value="BARREL METAL-DEPENDENT HYDROLASE, PUTATIVE (AFU_ORTHOLOGUE AFUA_1G16240)-RELATED"/>
    <property type="match status" value="1"/>
</dbReference>
<dbReference type="InterPro" id="IPR006680">
    <property type="entry name" value="Amidohydro-rel"/>
</dbReference>
<dbReference type="Gene3D" id="3.20.20.140">
    <property type="entry name" value="Metal-dependent hydrolases"/>
    <property type="match status" value="1"/>
</dbReference>
<evidence type="ECO:0000313" key="2">
    <source>
        <dbReference type="EMBL" id="SFU26194.1"/>
    </source>
</evidence>
<dbReference type="InterPro" id="IPR032466">
    <property type="entry name" value="Metal_Hydrolase"/>
</dbReference>